<dbReference type="PROSITE" id="PS50931">
    <property type="entry name" value="HTH_LYSR"/>
    <property type="match status" value="1"/>
</dbReference>
<dbReference type="PANTHER" id="PTHR30126">
    <property type="entry name" value="HTH-TYPE TRANSCRIPTIONAL REGULATOR"/>
    <property type="match status" value="1"/>
</dbReference>
<dbReference type="PANTHER" id="PTHR30126:SF94">
    <property type="entry name" value="LYSR FAMILY TRANSCRIPTIONAL REGULATOR"/>
    <property type="match status" value="1"/>
</dbReference>
<dbReference type="SUPFAM" id="SSF53850">
    <property type="entry name" value="Periplasmic binding protein-like II"/>
    <property type="match status" value="1"/>
</dbReference>
<dbReference type="Proteomes" id="UP000037178">
    <property type="component" value="Unassembled WGS sequence"/>
</dbReference>
<name>A0A0J9ECJ3_9RHOB</name>
<comment type="similarity">
    <text evidence="1">Belongs to the LysR transcriptional regulatory family.</text>
</comment>
<dbReference type="STRING" id="1675527.AIOL_000529"/>
<dbReference type="InterPro" id="IPR000847">
    <property type="entry name" value="LysR_HTH_N"/>
</dbReference>
<dbReference type="EMBL" id="LFTY01000001">
    <property type="protein sequence ID" value="KMW60376.1"/>
    <property type="molecule type" value="Genomic_DNA"/>
</dbReference>
<evidence type="ECO:0000256" key="1">
    <source>
        <dbReference type="ARBA" id="ARBA00009437"/>
    </source>
</evidence>
<dbReference type="Gene3D" id="1.10.10.10">
    <property type="entry name" value="Winged helix-like DNA-binding domain superfamily/Winged helix DNA-binding domain"/>
    <property type="match status" value="1"/>
</dbReference>
<dbReference type="InterPro" id="IPR036388">
    <property type="entry name" value="WH-like_DNA-bd_sf"/>
</dbReference>
<sequence>MRYAQLRAFHHVALSGGFSRAAATLNQSQPSISDQVRKLEEAHDTLLFHRDTRQVRLTEAGQGLLRLTRRFFETEEEIAEYLDRNRAVPTGQLRIVADSAAHVTPAIGRFRAAHPGVNVSLWTGNTQEVLARLRNYDAEIGVAGNLGAAKGLDRVELERSPIVAIASHGLIPEAQDKIAFADLTNWPLIFREPGSRTREHLEAASEVTGVKLVPSVQVEGREAMRELVATGAGIGFLSEAEFGHDRRLRKFAIAGVDLGMSETLVTLSARRDVPVIRAFLRILA</sequence>
<dbReference type="InterPro" id="IPR005119">
    <property type="entry name" value="LysR_subst-bd"/>
</dbReference>
<evidence type="ECO:0000313" key="6">
    <source>
        <dbReference type="EMBL" id="KMW60376.1"/>
    </source>
</evidence>
<comment type="caution">
    <text evidence="6">The sequence shown here is derived from an EMBL/GenBank/DDBJ whole genome shotgun (WGS) entry which is preliminary data.</text>
</comment>
<dbReference type="GO" id="GO:0003700">
    <property type="term" value="F:DNA-binding transcription factor activity"/>
    <property type="evidence" value="ECO:0007669"/>
    <property type="project" value="InterPro"/>
</dbReference>
<evidence type="ECO:0000256" key="3">
    <source>
        <dbReference type="ARBA" id="ARBA00023125"/>
    </source>
</evidence>
<keyword evidence="7" id="KW-1185">Reference proteome</keyword>
<dbReference type="Gene3D" id="3.40.190.290">
    <property type="match status" value="1"/>
</dbReference>
<gene>
    <name evidence="6" type="ORF">AIOL_000529</name>
</gene>
<keyword evidence="4" id="KW-0804">Transcription</keyword>
<dbReference type="PATRIC" id="fig|1675527.3.peg.584"/>
<dbReference type="PRINTS" id="PR00039">
    <property type="entry name" value="HTHLYSR"/>
</dbReference>
<dbReference type="GO" id="GO:0000976">
    <property type="term" value="F:transcription cis-regulatory region binding"/>
    <property type="evidence" value="ECO:0007669"/>
    <property type="project" value="TreeGrafter"/>
</dbReference>
<evidence type="ECO:0000259" key="5">
    <source>
        <dbReference type="PROSITE" id="PS50931"/>
    </source>
</evidence>
<dbReference type="InterPro" id="IPR036390">
    <property type="entry name" value="WH_DNA-bd_sf"/>
</dbReference>
<dbReference type="Pfam" id="PF03466">
    <property type="entry name" value="LysR_substrate"/>
    <property type="match status" value="1"/>
</dbReference>
<reference evidence="6 7" key="1">
    <citation type="submission" date="2015-06" db="EMBL/GenBank/DDBJ databases">
        <title>Draft genome sequence of an Alphaproteobacteria species associated to the Mediterranean sponge Oscarella lobularis.</title>
        <authorList>
            <person name="Jourda C."/>
            <person name="Santini S."/>
            <person name="Claverie J.-M."/>
        </authorList>
    </citation>
    <scope>NUCLEOTIDE SEQUENCE [LARGE SCALE GENOMIC DNA]</scope>
    <source>
        <strain evidence="6">IGS</strain>
    </source>
</reference>
<keyword evidence="3" id="KW-0238">DNA-binding</keyword>
<evidence type="ECO:0000256" key="4">
    <source>
        <dbReference type="ARBA" id="ARBA00023163"/>
    </source>
</evidence>
<dbReference type="RefSeq" id="WP_049641469.1">
    <property type="nucleotide sequence ID" value="NZ_LFTY01000001.1"/>
</dbReference>
<keyword evidence="2" id="KW-0805">Transcription regulation</keyword>
<evidence type="ECO:0000313" key="7">
    <source>
        <dbReference type="Proteomes" id="UP000037178"/>
    </source>
</evidence>
<evidence type="ECO:0000256" key="2">
    <source>
        <dbReference type="ARBA" id="ARBA00023015"/>
    </source>
</evidence>
<dbReference type="FunFam" id="1.10.10.10:FF:000001">
    <property type="entry name" value="LysR family transcriptional regulator"/>
    <property type="match status" value="1"/>
</dbReference>
<dbReference type="AlphaFoldDB" id="A0A0J9ECJ3"/>
<dbReference type="CDD" id="cd05466">
    <property type="entry name" value="PBP2_LTTR_substrate"/>
    <property type="match status" value="1"/>
</dbReference>
<dbReference type="OrthoDB" id="9803735at2"/>
<proteinExistence type="inferred from homology"/>
<feature type="domain" description="HTH lysR-type" evidence="5">
    <location>
        <begin position="1"/>
        <end position="58"/>
    </location>
</feature>
<protein>
    <submittedName>
        <fullName evidence="6">Transcriptional regulator, LysR family</fullName>
    </submittedName>
</protein>
<dbReference type="Pfam" id="PF00126">
    <property type="entry name" value="HTH_1"/>
    <property type="match status" value="1"/>
</dbReference>
<organism evidence="6 7">
    <name type="scientific">Candidatus Rhodobacter oscarellae</name>
    <dbReference type="NCBI Taxonomy" id="1675527"/>
    <lineage>
        <taxon>Bacteria</taxon>
        <taxon>Pseudomonadati</taxon>
        <taxon>Pseudomonadota</taxon>
        <taxon>Alphaproteobacteria</taxon>
        <taxon>Rhodobacterales</taxon>
        <taxon>Rhodobacter group</taxon>
        <taxon>Rhodobacter</taxon>
    </lineage>
</organism>
<accession>A0A0J9ECJ3</accession>
<dbReference type="SUPFAM" id="SSF46785">
    <property type="entry name" value="Winged helix' DNA-binding domain"/>
    <property type="match status" value="1"/>
</dbReference>